<organism evidence="11 12">
    <name type="scientific">Chitinophaga caeni</name>
    <dbReference type="NCBI Taxonomy" id="2029983"/>
    <lineage>
        <taxon>Bacteria</taxon>
        <taxon>Pseudomonadati</taxon>
        <taxon>Bacteroidota</taxon>
        <taxon>Chitinophagia</taxon>
        <taxon>Chitinophagales</taxon>
        <taxon>Chitinophagaceae</taxon>
        <taxon>Chitinophaga</taxon>
    </lineage>
</organism>
<dbReference type="InterPro" id="IPR023596">
    <property type="entry name" value="Peptidase_PrsW_arch/bac"/>
</dbReference>
<evidence type="ECO:0000256" key="6">
    <source>
        <dbReference type="ARBA" id="ARBA00022692"/>
    </source>
</evidence>
<keyword evidence="5 11" id="KW-0645">Protease</keyword>
<evidence type="ECO:0000313" key="11">
    <source>
        <dbReference type="EMBL" id="ATL47924.1"/>
    </source>
</evidence>
<dbReference type="Proteomes" id="UP000220133">
    <property type="component" value="Chromosome"/>
</dbReference>
<comment type="subcellular location">
    <subcellularLocation>
        <location evidence="1">Cell membrane</location>
        <topology evidence="1">Multi-pass membrane protein</topology>
    </subcellularLocation>
</comment>
<protein>
    <recommendedName>
        <fullName evidence="3">Protease PrsW</fullName>
    </recommendedName>
</protein>
<evidence type="ECO:0000256" key="7">
    <source>
        <dbReference type="ARBA" id="ARBA00022801"/>
    </source>
</evidence>
<dbReference type="KEGG" id="cbae:COR50_12510"/>
<dbReference type="GO" id="GO:0006508">
    <property type="term" value="P:proteolysis"/>
    <property type="evidence" value="ECO:0007669"/>
    <property type="project" value="UniProtKB-KW"/>
</dbReference>
<evidence type="ECO:0000256" key="8">
    <source>
        <dbReference type="ARBA" id="ARBA00022989"/>
    </source>
</evidence>
<keyword evidence="8 10" id="KW-1133">Transmembrane helix</keyword>
<keyword evidence="7" id="KW-0378">Hydrolase</keyword>
<reference evidence="11 12" key="1">
    <citation type="submission" date="2017-10" db="EMBL/GenBank/DDBJ databases">
        <title>Paenichitinophaga pekingensis gen. nov., sp. nov., isolated from activated sludge.</title>
        <authorList>
            <person name="Jin D."/>
            <person name="Kong X."/>
            <person name="Deng Y."/>
            <person name="Bai Z."/>
        </authorList>
    </citation>
    <scope>NUCLEOTIDE SEQUENCE [LARGE SCALE GENOMIC DNA]</scope>
    <source>
        <strain evidence="11 12">13</strain>
    </source>
</reference>
<gene>
    <name evidence="11" type="ORF">COR50_12510</name>
</gene>
<dbReference type="OrthoDB" id="5504276at2"/>
<dbReference type="GO" id="GO:0005886">
    <property type="term" value="C:plasma membrane"/>
    <property type="evidence" value="ECO:0007669"/>
    <property type="project" value="UniProtKB-SubCell"/>
</dbReference>
<sequence length="239" mass="27022">MILLLALAIAPGIAISIFIYFLDKYDKEPLSLLVKSFLLGCLCTVFPLLLQLLAVNNGIKLDPSNTWQTFSYSFIIIGFSEEFAKFGILLIYPFRKKAFNEPYDGIVYSVMIGMGFATAENVAYVLEFGARTAVVRMFLSIPAHACFAIIMGYFIGLAKFVNKEKSLLLAQGIIWPVLLHGGFDFFLLLDKGAYLLIGSLFILFVATRLSIKAVRRHREISTYLHHKNAYNERKDDYIF</sequence>
<evidence type="ECO:0000313" key="12">
    <source>
        <dbReference type="Proteomes" id="UP000220133"/>
    </source>
</evidence>
<proteinExistence type="inferred from homology"/>
<accession>A0A291QVN4</accession>
<evidence type="ECO:0000256" key="4">
    <source>
        <dbReference type="ARBA" id="ARBA00022475"/>
    </source>
</evidence>
<dbReference type="PANTHER" id="PTHR36844:SF1">
    <property type="entry name" value="PROTEASE PRSW"/>
    <property type="match status" value="1"/>
</dbReference>
<feature type="transmembrane region" description="Helical" evidence="10">
    <location>
        <begin position="193"/>
        <end position="211"/>
    </location>
</feature>
<evidence type="ECO:0000256" key="9">
    <source>
        <dbReference type="ARBA" id="ARBA00023136"/>
    </source>
</evidence>
<dbReference type="PANTHER" id="PTHR36844">
    <property type="entry name" value="PROTEASE PRSW"/>
    <property type="match status" value="1"/>
</dbReference>
<feature type="transmembrane region" description="Helical" evidence="10">
    <location>
        <begin position="167"/>
        <end position="187"/>
    </location>
</feature>
<dbReference type="AlphaFoldDB" id="A0A291QVN4"/>
<dbReference type="GO" id="GO:0008237">
    <property type="term" value="F:metallopeptidase activity"/>
    <property type="evidence" value="ECO:0007669"/>
    <property type="project" value="UniProtKB-KW"/>
</dbReference>
<feature type="transmembrane region" description="Helical" evidence="10">
    <location>
        <begin position="70"/>
        <end position="94"/>
    </location>
</feature>
<keyword evidence="4" id="KW-1003">Cell membrane</keyword>
<comment type="similarity">
    <text evidence="2">Belongs to the protease PrsW family.</text>
</comment>
<keyword evidence="12" id="KW-1185">Reference proteome</keyword>
<dbReference type="PIRSF" id="PIRSF016933">
    <property type="entry name" value="PrsW"/>
    <property type="match status" value="1"/>
</dbReference>
<keyword evidence="6 10" id="KW-0812">Transmembrane</keyword>
<dbReference type="InterPro" id="IPR026898">
    <property type="entry name" value="PrsW"/>
</dbReference>
<dbReference type="Pfam" id="PF13367">
    <property type="entry name" value="PrsW-protease"/>
    <property type="match status" value="1"/>
</dbReference>
<evidence type="ECO:0000256" key="2">
    <source>
        <dbReference type="ARBA" id="ARBA00009165"/>
    </source>
</evidence>
<evidence type="ECO:0000256" key="5">
    <source>
        <dbReference type="ARBA" id="ARBA00022670"/>
    </source>
</evidence>
<dbReference type="RefSeq" id="WP_098194301.1">
    <property type="nucleotide sequence ID" value="NZ_CP023777.1"/>
</dbReference>
<keyword evidence="11" id="KW-0482">Metalloprotease</keyword>
<evidence type="ECO:0000256" key="1">
    <source>
        <dbReference type="ARBA" id="ARBA00004651"/>
    </source>
</evidence>
<feature type="transmembrane region" description="Helical" evidence="10">
    <location>
        <begin position="6"/>
        <end position="23"/>
    </location>
</feature>
<feature type="transmembrane region" description="Helical" evidence="10">
    <location>
        <begin position="106"/>
        <end position="126"/>
    </location>
</feature>
<dbReference type="EMBL" id="CP023777">
    <property type="protein sequence ID" value="ATL47924.1"/>
    <property type="molecule type" value="Genomic_DNA"/>
</dbReference>
<evidence type="ECO:0000256" key="3">
    <source>
        <dbReference type="ARBA" id="ARBA00018997"/>
    </source>
</evidence>
<feature type="transmembrane region" description="Helical" evidence="10">
    <location>
        <begin position="138"/>
        <end position="155"/>
    </location>
</feature>
<keyword evidence="9 10" id="KW-0472">Membrane</keyword>
<evidence type="ECO:0000256" key="10">
    <source>
        <dbReference type="SAM" id="Phobius"/>
    </source>
</evidence>
<name>A0A291QVN4_9BACT</name>
<feature type="transmembrane region" description="Helical" evidence="10">
    <location>
        <begin position="30"/>
        <end position="50"/>
    </location>
</feature>